<evidence type="ECO:0000313" key="1">
    <source>
        <dbReference type="EMBL" id="KAH7145928.1"/>
    </source>
</evidence>
<keyword evidence="2" id="KW-1185">Reference proteome</keyword>
<evidence type="ECO:0000313" key="2">
    <source>
        <dbReference type="Proteomes" id="UP000717696"/>
    </source>
</evidence>
<organism evidence="1 2">
    <name type="scientific">Dactylonectria estremocensis</name>
    <dbReference type="NCBI Taxonomy" id="1079267"/>
    <lineage>
        <taxon>Eukaryota</taxon>
        <taxon>Fungi</taxon>
        <taxon>Dikarya</taxon>
        <taxon>Ascomycota</taxon>
        <taxon>Pezizomycotina</taxon>
        <taxon>Sordariomycetes</taxon>
        <taxon>Hypocreomycetidae</taxon>
        <taxon>Hypocreales</taxon>
        <taxon>Nectriaceae</taxon>
        <taxon>Dactylonectria</taxon>
    </lineage>
</organism>
<accession>A0A9P9ERZ6</accession>
<name>A0A9P9ERZ6_9HYPO</name>
<dbReference type="Proteomes" id="UP000717696">
    <property type="component" value="Unassembled WGS sequence"/>
</dbReference>
<protein>
    <submittedName>
        <fullName evidence="1">Uncharacterized protein</fullName>
    </submittedName>
</protein>
<dbReference type="EMBL" id="JAGMUU010000009">
    <property type="protein sequence ID" value="KAH7145928.1"/>
    <property type="molecule type" value="Genomic_DNA"/>
</dbReference>
<dbReference type="OrthoDB" id="10496301at2759"/>
<reference evidence="1" key="1">
    <citation type="journal article" date="2021" name="Nat. Commun.">
        <title>Genetic determinants of endophytism in the Arabidopsis root mycobiome.</title>
        <authorList>
            <person name="Mesny F."/>
            <person name="Miyauchi S."/>
            <person name="Thiergart T."/>
            <person name="Pickel B."/>
            <person name="Atanasova L."/>
            <person name="Karlsson M."/>
            <person name="Huettel B."/>
            <person name="Barry K.W."/>
            <person name="Haridas S."/>
            <person name="Chen C."/>
            <person name="Bauer D."/>
            <person name="Andreopoulos W."/>
            <person name="Pangilinan J."/>
            <person name="LaButti K."/>
            <person name="Riley R."/>
            <person name="Lipzen A."/>
            <person name="Clum A."/>
            <person name="Drula E."/>
            <person name="Henrissat B."/>
            <person name="Kohler A."/>
            <person name="Grigoriev I.V."/>
            <person name="Martin F.M."/>
            <person name="Hacquard S."/>
        </authorList>
    </citation>
    <scope>NUCLEOTIDE SEQUENCE</scope>
    <source>
        <strain evidence="1">MPI-CAGE-AT-0021</strain>
    </source>
</reference>
<sequence length="122" mass="14348">MSLAGFLFSLSIEQAAGNEGLLFKRRECSMGRPADGMIGERGSENDPQKKIRYSVESNHLRWTNRESNPGPLPDIVRRIMLREYYTTKPFARLLLWLELQMRYIQARHSFSRLRQMRMGLRD</sequence>
<dbReference type="AlphaFoldDB" id="A0A9P9ERZ6"/>
<gene>
    <name evidence="1" type="ORF">B0J13DRAFT_554614</name>
</gene>
<proteinExistence type="predicted"/>
<comment type="caution">
    <text evidence="1">The sequence shown here is derived from an EMBL/GenBank/DDBJ whole genome shotgun (WGS) entry which is preliminary data.</text>
</comment>